<feature type="DNA-binding region" description="H-T-H motif" evidence="5">
    <location>
        <begin position="31"/>
        <end position="50"/>
    </location>
</feature>
<evidence type="ECO:0000256" key="1">
    <source>
        <dbReference type="ARBA" id="ARBA00022491"/>
    </source>
</evidence>
<proteinExistence type="predicted"/>
<dbReference type="SUPFAM" id="SSF46689">
    <property type="entry name" value="Homeodomain-like"/>
    <property type="match status" value="1"/>
</dbReference>
<evidence type="ECO:0000313" key="8">
    <source>
        <dbReference type="Proteomes" id="UP000616724"/>
    </source>
</evidence>
<dbReference type="InterPro" id="IPR050109">
    <property type="entry name" value="HTH-type_TetR-like_transc_reg"/>
</dbReference>
<keyword evidence="3 5" id="KW-0238">DNA-binding</keyword>
<dbReference type="InterPro" id="IPR004111">
    <property type="entry name" value="Repressor_TetR_C"/>
</dbReference>
<evidence type="ECO:0000259" key="6">
    <source>
        <dbReference type="PROSITE" id="PS50977"/>
    </source>
</evidence>
<feature type="domain" description="HTH tetR-type" evidence="6">
    <location>
        <begin position="8"/>
        <end position="68"/>
    </location>
</feature>
<keyword evidence="4" id="KW-0804">Transcription</keyword>
<dbReference type="GO" id="GO:0000976">
    <property type="term" value="F:transcription cis-regulatory region binding"/>
    <property type="evidence" value="ECO:0007669"/>
    <property type="project" value="TreeGrafter"/>
</dbReference>
<dbReference type="InterPro" id="IPR009057">
    <property type="entry name" value="Homeodomain-like_sf"/>
</dbReference>
<evidence type="ECO:0000256" key="5">
    <source>
        <dbReference type="PROSITE-ProRule" id="PRU00335"/>
    </source>
</evidence>
<dbReference type="EMBL" id="BOOH01000057">
    <property type="protein sequence ID" value="GIH80244.1"/>
    <property type="molecule type" value="Genomic_DNA"/>
</dbReference>
<comment type="caution">
    <text evidence="7">The sequence shown here is derived from an EMBL/GenBank/DDBJ whole genome shotgun (WGS) entry which is preliminary data.</text>
</comment>
<dbReference type="InterPro" id="IPR001647">
    <property type="entry name" value="HTH_TetR"/>
</dbReference>
<dbReference type="PRINTS" id="PR00455">
    <property type="entry name" value="HTHTETR"/>
</dbReference>
<evidence type="ECO:0000256" key="3">
    <source>
        <dbReference type="ARBA" id="ARBA00023125"/>
    </source>
</evidence>
<reference evidence="7 8" key="1">
    <citation type="submission" date="2021-01" db="EMBL/GenBank/DDBJ databases">
        <title>Whole genome shotgun sequence of Planobispora longispora NBRC 13918.</title>
        <authorList>
            <person name="Komaki H."/>
            <person name="Tamura T."/>
        </authorList>
    </citation>
    <scope>NUCLEOTIDE SEQUENCE [LARGE SCALE GENOMIC DNA]</scope>
    <source>
        <strain evidence="7 8">NBRC 13918</strain>
    </source>
</reference>
<organism evidence="7 8">
    <name type="scientific">Planobispora longispora</name>
    <dbReference type="NCBI Taxonomy" id="28887"/>
    <lineage>
        <taxon>Bacteria</taxon>
        <taxon>Bacillati</taxon>
        <taxon>Actinomycetota</taxon>
        <taxon>Actinomycetes</taxon>
        <taxon>Streptosporangiales</taxon>
        <taxon>Streptosporangiaceae</taxon>
        <taxon>Planobispora</taxon>
    </lineage>
</organism>
<dbReference type="GO" id="GO:0046677">
    <property type="term" value="P:response to antibiotic"/>
    <property type="evidence" value="ECO:0007669"/>
    <property type="project" value="InterPro"/>
</dbReference>
<dbReference type="SUPFAM" id="SSF48498">
    <property type="entry name" value="Tetracyclin repressor-like, C-terminal domain"/>
    <property type="match status" value="1"/>
</dbReference>
<dbReference type="GO" id="GO:0045892">
    <property type="term" value="P:negative regulation of DNA-templated transcription"/>
    <property type="evidence" value="ECO:0007669"/>
    <property type="project" value="InterPro"/>
</dbReference>
<dbReference type="InterPro" id="IPR036271">
    <property type="entry name" value="Tet_transcr_reg_TetR-rel_C_sf"/>
</dbReference>
<evidence type="ECO:0000313" key="7">
    <source>
        <dbReference type="EMBL" id="GIH80244.1"/>
    </source>
</evidence>
<dbReference type="GO" id="GO:0003700">
    <property type="term" value="F:DNA-binding transcription factor activity"/>
    <property type="evidence" value="ECO:0007669"/>
    <property type="project" value="TreeGrafter"/>
</dbReference>
<dbReference type="Gene3D" id="1.10.357.10">
    <property type="entry name" value="Tetracycline Repressor, domain 2"/>
    <property type="match status" value="1"/>
</dbReference>
<keyword evidence="1" id="KW-0678">Repressor</keyword>
<dbReference type="AlphaFoldDB" id="A0A8J3RVD2"/>
<sequence>MGENRRPGLTRQIIVDAALRLLDEAGLEGLTVRRLAAELGVQSPALYWHFRTKQELLNGMAGVIVLSAGMGPPREGESWQDWLDRRARSYRRALLAHRDGARLVATATDLGPEVVRSLDAEMAAMLTRGFTPVLALRTITTLSHYVLGFVLQEQAAAPAGGSSLGPLISILDDGAEAPLVAALEHGSSERWGANFDHGIRTIIAGTSPPGPP</sequence>
<dbReference type="InterPro" id="IPR023772">
    <property type="entry name" value="DNA-bd_HTH_TetR-type_CS"/>
</dbReference>
<dbReference type="RefSeq" id="WP_203894681.1">
    <property type="nucleotide sequence ID" value="NZ_BOOH01000057.1"/>
</dbReference>
<dbReference type="InterPro" id="IPR003012">
    <property type="entry name" value="Tet_transcr_reg_TetR"/>
</dbReference>
<dbReference type="Gene3D" id="1.10.10.60">
    <property type="entry name" value="Homeodomain-like"/>
    <property type="match status" value="1"/>
</dbReference>
<evidence type="ECO:0000256" key="2">
    <source>
        <dbReference type="ARBA" id="ARBA00023015"/>
    </source>
</evidence>
<dbReference type="Proteomes" id="UP000616724">
    <property type="component" value="Unassembled WGS sequence"/>
</dbReference>
<name>A0A8J3RVD2_9ACTN</name>
<evidence type="ECO:0000256" key="4">
    <source>
        <dbReference type="ARBA" id="ARBA00023163"/>
    </source>
</evidence>
<keyword evidence="8" id="KW-1185">Reference proteome</keyword>
<dbReference type="Pfam" id="PF02909">
    <property type="entry name" value="TetR_C_1"/>
    <property type="match status" value="1"/>
</dbReference>
<dbReference type="Pfam" id="PF00440">
    <property type="entry name" value="TetR_N"/>
    <property type="match status" value="1"/>
</dbReference>
<keyword evidence="2" id="KW-0805">Transcription regulation</keyword>
<dbReference type="PROSITE" id="PS50977">
    <property type="entry name" value="HTH_TETR_2"/>
    <property type="match status" value="1"/>
</dbReference>
<dbReference type="PANTHER" id="PTHR30055">
    <property type="entry name" value="HTH-TYPE TRANSCRIPTIONAL REGULATOR RUTR"/>
    <property type="match status" value="1"/>
</dbReference>
<accession>A0A8J3RVD2</accession>
<protein>
    <submittedName>
        <fullName evidence="7">TetR family transcriptional regulator</fullName>
    </submittedName>
</protein>
<dbReference type="PROSITE" id="PS01081">
    <property type="entry name" value="HTH_TETR_1"/>
    <property type="match status" value="1"/>
</dbReference>
<dbReference type="PRINTS" id="PR00400">
    <property type="entry name" value="TETREPRESSOR"/>
</dbReference>
<dbReference type="PANTHER" id="PTHR30055:SF151">
    <property type="entry name" value="TRANSCRIPTIONAL REGULATORY PROTEIN"/>
    <property type="match status" value="1"/>
</dbReference>
<gene>
    <name evidence="7" type="ORF">Plo01_66730</name>
</gene>